<comment type="caution">
    <text evidence="2">The sequence shown here is derived from an EMBL/GenBank/DDBJ whole genome shotgun (WGS) entry which is preliminary data.</text>
</comment>
<reference evidence="2 3" key="1">
    <citation type="submission" date="2024-08" db="EMBL/GenBank/DDBJ databases">
        <authorList>
            <person name="Lu H."/>
        </authorList>
    </citation>
    <scope>NUCLEOTIDE SEQUENCE [LARGE SCALE GENOMIC DNA]</scope>
    <source>
        <strain evidence="2 3">BYS78W</strain>
    </source>
</reference>
<evidence type="ECO:0000313" key="3">
    <source>
        <dbReference type="Proteomes" id="UP001606134"/>
    </source>
</evidence>
<accession>A0ABW7HHR1</accession>
<dbReference type="Gene3D" id="3.10.450.50">
    <property type="match status" value="1"/>
</dbReference>
<feature type="domain" description="DUF4440" evidence="1">
    <location>
        <begin position="25"/>
        <end position="116"/>
    </location>
</feature>
<protein>
    <submittedName>
        <fullName evidence="2">DUF4440 domain-containing protein</fullName>
    </submittedName>
</protein>
<gene>
    <name evidence="2" type="ORF">ACG04R_21995</name>
</gene>
<dbReference type="RefSeq" id="WP_394415766.1">
    <property type="nucleotide sequence ID" value="NZ_JBIGIC010000012.1"/>
</dbReference>
<dbReference type="EMBL" id="JBIGIC010000012">
    <property type="protein sequence ID" value="MFG6489372.1"/>
    <property type="molecule type" value="Genomic_DNA"/>
</dbReference>
<evidence type="ECO:0000313" key="2">
    <source>
        <dbReference type="EMBL" id="MFG6489372.1"/>
    </source>
</evidence>
<dbReference type="Proteomes" id="UP001606134">
    <property type="component" value="Unassembled WGS sequence"/>
</dbReference>
<dbReference type="InterPro" id="IPR032710">
    <property type="entry name" value="NTF2-like_dom_sf"/>
</dbReference>
<dbReference type="SUPFAM" id="SSF54427">
    <property type="entry name" value="NTF2-like"/>
    <property type="match status" value="1"/>
</dbReference>
<proteinExistence type="predicted"/>
<sequence length="128" mass="14101">MDELLFELQRLEVTLHHPGVPLEEARLQALLHAGFHEVGRSGFPYDRPTVLSFLAEQGEGNGALVDVVSDAFAVRSLGPAAALLTYRSAQRQPDGTLTRHTLRSSVWVKTSDAWQLLYHQGTPAGTPW</sequence>
<evidence type="ECO:0000259" key="1">
    <source>
        <dbReference type="Pfam" id="PF14534"/>
    </source>
</evidence>
<name>A0ABW7HHR1_9BURK</name>
<dbReference type="Pfam" id="PF14534">
    <property type="entry name" value="DUF4440"/>
    <property type="match status" value="1"/>
</dbReference>
<keyword evidence="3" id="KW-1185">Reference proteome</keyword>
<organism evidence="2 3">
    <name type="scientific">Pelomonas candidula</name>
    <dbReference type="NCBI Taxonomy" id="3299025"/>
    <lineage>
        <taxon>Bacteria</taxon>
        <taxon>Pseudomonadati</taxon>
        <taxon>Pseudomonadota</taxon>
        <taxon>Betaproteobacteria</taxon>
        <taxon>Burkholderiales</taxon>
        <taxon>Sphaerotilaceae</taxon>
        <taxon>Roseateles</taxon>
    </lineage>
</organism>
<dbReference type="InterPro" id="IPR027843">
    <property type="entry name" value="DUF4440"/>
</dbReference>